<accession>A0A0U1LIV3</accession>
<organism evidence="1 2">
    <name type="scientific">Talaromyces islandicus</name>
    <name type="common">Penicillium islandicum</name>
    <dbReference type="NCBI Taxonomy" id="28573"/>
    <lineage>
        <taxon>Eukaryota</taxon>
        <taxon>Fungi</taxon>
        <taxon>Dikarya</taxon>
        <taxon>Ascomycota</taxon>
        <taxon>Pezizomycotina</taxon>
        <taxon>Eurotiomycetes</taxon>
        <taxon>Eurotiomycetidae</taxon>
        <taxon>Eurotiales</taxon>
        <taxon>Trichocomaceae</taxon>
        <taxon>Talaromyces</taxon>
        <taxon>Talaromyces sect. Islandici</taxon>
    </lineage>
</organism>
<keyword evidence="2" id="KW-1185">Reference proteome</keyword>
<evidence type="ECO:0000313" key="1">
    <source>
        <dbReference type="EMBL" id="CRG82913.1"/>
    </source>
</evidence>
<reference evidence="1 2" key="1">
    <citation type="submission" date="2015-04" db="EMBL/GenBank/DDBJ databases">
        <authorList>
            <person name="Syromyatnikov M.Y."/>
            <person name="Popov V.N."/>
        </authorList>
    </citation>
    <scope>NUCLEOTIDE SEQUENCE [LARGE SCALE GENOMIC DNA]</scope>
    <source>
        <strain evidence="1">WF-38-12</strain>
    </source>
</reference>
<sequence>MQPPDTHPTLFFLFDFIRNTHKQVQSIDPAKLRDGDANTKNSVAEVVGRNRFAKTLIDDRTGKLALLTGGDPGRPVDFGEEIREKARVLA</sequence>
<name>A0A0U1LIV3_TALIS</name>
<dbReference type="EMBL" id="CVMT01000001">
    <property type="protein sequence ID" value="CRG82913.1"/>
    <property type="molecule type" value="Genomic_DNA"/>
</dbReference>
<gene>
    <name evidence="1" type="ORF">PISL3812_00260</name>
</gene>
<dbReference type="AlphaFoldDB" id="A0A0U1LIV3"/>
<dbReference type="Proteomes" id="UP000054383">
    <property type="component" value="Unassembled WGS sequence"/>
</dbReference>
<dbReference type="OMA" id="PTIFFLY"/>
<protein>
    <submittedName>
        <fullName evidence="1">Uncharacterized protein</fullName>
    </submittedName>
</protein>
<dbReference type="OrthoDB" id="5282002at2759"/>
<evidence type="ECO:0000313" key="2">
    <source>
        <dbReference type="Proteomes" id="UP000054383"/>
    </source>
</evidence>
<proteinExistence type="predicted"/>